<dbReference type="OrthoDB" id="9028214at2"/>
<dbReference type="GO" id="GO:0003677">
    <property type="term" value="F:DNA binding"/>
    <property type="evidence" value="ECO:0007669"/>
    <property type="project" value="UniProtKB-KW"/>
</dbReference>
<dbReference type="SUPFAM" id="SSF46785">
    <property type="entry name" value="Winged helix' DNA-binding domain"/>
    <property type="match status" value="1"/>
</dbReference>
<dbReference type="InterPro" id="IPR036390">
    <property type="entry name" value="WH_DNA-bd_sf"/>
</dbReference>
<dbReference type="PANTHER" id="PTHR43537">
    <property type="entry name" value="TRANSCRIPTIONAL REGULATOR, GNTR FAMILY"/>
    <property type="match status" value="1"/>
</dbReference>
<name>A0A1H9NSR7_9HYPH</name>
<dbReference type="Pfam" id="PF00392">
    <property type="entry name" value="GntR"/>
    <property type="match status" value="1"/>
</dbReference>
<dbReference type="SMART" id="SM00345">
    <property type="entry name" value="HTH_GNTR"/>
    <property type="match status" value="1"/>
</dbReference>
<accession>A0A1H9NSR7</accession>
<evidence type="ECO:0000259" key="4">
    <source>
        <dbReference type="PROSITE" id="PS50949"/>
    </source>
</evidence>
<feature type="domain" description="HTH gntR-type" evidence="4">
    <location>
        <begin position="16"/>
        <end position="84"/>
    </location>
</feature>
<evidence type="ECO:0000313" key="6">
    <source>
        <dbReference type="Proteomes" id="UP000199647"/>
    </source>
</evidence>
<evidence type="ECO:0000256" key="2">
    <source>
        <dbReference type="ARBA" id="ARBA00023125"/>
    </source>
</evidence>
<dbReference type="Gene3D" id="1.20.120.530">
    <property type="entry name" value="GntR ligand-binding domain-like"/>
    <property type="match status" value="1"/>
</dbReference>
<dbReference type="PRINTS" id="PR00035">
    <property type="entry name" value="HTHGNTR"/>
</dbReference>
<dbReference type="InterPro" id="IPR036388">
    <property type="entry name" value="WH-like_DNA-bd_sf"/>
</dbReference>
<keyword evidence="3" id="KW-0804">Transcription</keyword>
<gene>
    <name evidence="5" type="ORF">SAMN05216548_11721</name>
</gene>
<proteinExistence type="predicted"/>
<dbReference type="Gene3D" id="1.10.10.10">
    <property type="entry name" value="Winged helix-like DNA-binding domain superfamily/Winged helix DNA-binding domain"/>
    <property type="match status" value="1"/>
</dbReference>
<protein>
    <submittedName>
        <fullName evidence="5">Transcriptional regulator, GntR family</fullName>
    </submittedName>
</protein>
<evidence type="ECO:0000313" key="5">
    <source>
        <dbReference type="EMBL" id="SER38669.1"/>
    </source>
</evidence>
<dbReference type="CDD" id="cd07377">
    <property type="entry name" value="WHTH_GntR"/>
    <property type="match status" value="1"/>
</dbReference>
<dbReference type="PROSITE" id="PS50949">
    <property type="entry name" value="HTH_GNTR"/>
    <property type="match status" value="1"/>
</dbReference>
<sequence length="251" mass="27213">MSDLAVTDSIPPRRKPRVKREVTMALARRILAGEIQPGENLPREAELCSEYGVSRTVIREATKVLEAKGLLRSRSRAGTLVLDAGDWNMLDPDLLSWAGPGFHNPRFVESLMEARHIIEPAGAELAAQRATAQDLADLENAYDRMARSLPHDIEACSLADLDFHTALLTASHNQVLVRLAVVIEASMRALFEITNSVGSSHEEALHHHAEIVEAVRLRQPAAARAAISAILSSASVDLKLSRDSGGHASGD</sequence>
<dbReference type="GO" id="GO:0003700">
    <property type="term" value="F:DNA-binding transcription factor activity"/>
    <property type="evidence" value="ECO:0007669"/>
    <property type="project" value="InterPro"/>
</dbReference>
<dbReference type="InterPro" id="IPR000524">
    <property type="entry name" value="Tscrpt_reg_HTH_GntR"/>
</dbReference>
<keyword evidence="6" id="KW-1185">Reference proteome</keyword>
<dbReference type="RefSeq" id="WP_092499062.1">
    <property type="nucleotide sequence ID" value="NZ_FOFG01000017.1"/>
</dbReference>
<dbReference type="InterPro" id="IPR008920">
    <property type="entry name" value="TF_FadR/GntR_C"/>
</dbReference>
<dbReference type="Proteomes" id="UP000199647">
    <property type="component" value="Unassembled WGS sequence"/>
</dbReference>
<keyword evidence="2" id="KW-0238">DNA-binding</keyword>
<dbReference type="PANTHER" id="PTHR43537:SF44">
    <property type="entry name" value="GNTR FAMILY REGULATORY PROTEIN"/>
    <property type="match status" value="1"/>
</dbReference>
<evidence type="ECO:0000256" key="1">
    <source>
        <dbReference type="ARBA" id="ARBA00023015"/>
    </source>
</evidence>
<dbReference type="STRING" id="1855383.SAMN05216548_11721"/>
<evidence type="ECO:0000256" key="3">
    <source>
        <dbReference type="ARBA" id="ARBA00023163"/>
    </source>
</evidence>
<dbReference type="SMART" id="SM00895">
    <property type="entry name" value="FCD"/>
    <property type="match status" value="1"/>
</dbReference>
<dbReference type="InterPro" id="IPR011711">
    <property type="entry name" value="GntR_C"/>
</dbReference>
<dbReference type="AlphaFoldDB" id="A0A1H9NSR7"/>
<reference evidence="5 6" key="1">
    <citation type="submission" date="2016-10" db="EMBL/GenBank/DDBJ databases">
        <authorList>
            <person name="de Groot N.N."/>
        </authorList>
    </citation>
    <scope>NUCLEOTIDE SEQUENCE [LARGE SCALE GENOMIC DNA]</scope>
    <source>
        <strain evidence="5 6">A52C2</strain>
    </source>
</reference>
<keyword evidence="1" id="KW-0805">Transcription regulation</keyword>
<organism evidence="5 6">
    <name type="scientific">Faunimonas pinastri</name>
    <dbReference type="NCBI Taxonomy" id="1855383"/>
    <lineage>
        <taxon>Bacteria</taxon>
        <taxon>Pseudomonadati</taxon>
        <taxon>Pseudomonadota</taxon>
        <taxon>Alphaproteobacteria</taxon>
        <taxon>Hyphomicrobiales</taxon>
        <taxon>Afifellaceae</taxon>
        <taxon>Faunimonas</taxon>
    </lineage>
</organism>
<dbReference type="SUPFAM" id="SSF48008">
    <property type="entry name" value="GntR ligand-binding domain-like"/>
    <property type="match status" value="1"/>
</dbReference>
<dbReference type="EMBL" id="FOFG01000017">
    <property type="protein sequence ID" value="SER38669.1"/>
    <property type="molecule type" value="Genomic_DNA"/>
</dbReference>
<dbReference type="Pfam" id="PF07729">
    <property type="entry name" value="FCD"/>
    <property type="match status" value="1"/>
</dbReference>